<dbReference type="CDD" id="cd00067">
    <property type="entry name" value="GAL4"/>
    <property type="match status" value="1"/>
</dbReference>
<dbReference type="AlphaFoldDB" id="A0A9P8RJ93"/>
<reference evidence="3" key="1">
    <citation type="journal article" date="2021" name="Nat. Commun.">
        <title>Genetic determinants of endophytism in the Arabidopsis root mycobiome.</title>
        <authorList>
            <person name="Mesny F."/>
            <person name="Miyauchi S."/>
            <person name="Thiergart T."/>
            <person name="Pickel B."/>
            <person name="Atanasova L."/>
            <person name="Karlsson M."/>
            <person name="Huettel B."/>
            <person name="Barry K.W."/>
            <person name="Haridas S."/>
            <person name="Chen C."/>
            <person name="Bauer D."/>
            <person name="Andreopoulos W."/>
            <person name="Pangilinan J."/>
            <person name="LaButti K."/>
            <person name="Riley R."/>
            <person name="Lipzen A."/>
            <person name="Clum A."/>
            <person name="Drula E."/>
            <person name="Henrissat B."/>
            <person name="Kohler A."/>
            <person name="Grigoriev I.V."/>
            <person name="Martin F.M."/>
            <person name="Hacquard S."/>
        </authorList>
    </citation>
    <scope>NUCLEOTIDE SEQUENCE</scope>
    <source>
        <strain evidence="3">MPI-SDFR-AT-0073</strain>
    </source>
</reference>
<sequence length="466" mass="52074">LTFSKCDLKQPVCSRCARWPSQCKYATNFVIFTPPAGTRQSPESRAEASDPKVSSLVGGYTPSLPKCLPDCPSPYLQHPQLRFFMHHFATQTCDTLFPFAPPQFGDRLIRTAIYTPHLLYAALTASCSHHTRLVLDDPQRADLLKSRFTNLAITNLRKSLEESAGCPDLSSALTAMMLCTNDVCHGDRQLWKTHLHGARDILTVLLGDTTGVDETFTSYLVKWYSTLDIAAILSGRSDSSVSNGRYWPLTTIVKTLHLDTAYVDNICGYSIELWPFLARLGALIHKCESQIRLTTGVGKPGTTAPVDSRGDLETKAIEAGITALVYRPASEETHRLLGELKAEELRWTHAAFVYTALLHLHRRVLLLPKTHEKVRTDITNILNCIRQINSASSANILILWPIFSTGCDTDIPQERAFVKGRMMEMKVLGLGNFSRAHDVMVAYWDSGSSLHWNDFIAHNHFDIVLF</sequence>
<keyword evidence="4" id="KW-1185">Reference proteome</keyword>
<dbReference type="PANTHER" id="PTHR37534:SF43">
    <property type="entry name" value="FINGER DOMAIN PROTEIN, PUTATIVE (AFU_ORTHOLOGUE AFUA_1G01850)-RELATED"/>
    <property type="match status" value="1"/>
</dbReference>
<dbReference type="GO" id="GO:0000981">
    <property type="term" value="F:DNA-binding transcription factor activity, RNA polymerase II-specific"/>
    <property type="evidence" value="ECO:0007669"/>
    <property type="project" value="InterPro"/>
</dbReference>
<dbReference type="RefSeq" id="XP_045950909.1">
    <property type="nucleotide sequence ID" value="XM_046098978.1"/>
</dbReference>
<proteinExistence type="predicted"/>
<gene>
    <name evidence="3" type="ORF">BKA67DRAFT_528729</name>
</gene>
<evidence type="ECO:0000313" key="3">
    <source>
        <dbReference type="EMBL" id="KAH6638637.1"/>
    </source>
</evidence>
<dbReference type="Proteomes" id="UP000758603">
    <property type="component" value="Unassembled WGS sequence"/>
</dbReference>
<dbReference type="InterPro" id="IPR021858">
    <property type="entry name" value="Fun_TF"/>
</dbReference>
<organism evidence="3 4">
    <name type="scientific">Truncatella angustata</name>
    <dbReference type="NCBI Taxonomy" id="152316"/>
    <lineage>
        <taxon>Eukaryota</taxon>
        <taxon>Fungi</taxon>
        <taxon>Dikarya</taxon>
        <taxon>Ascomycota</taxon>
        <taxon>Pezizomycotina</taxon>
        <taxon>Sordariomycetes</taxon>
        <taxon>Xylariomycetidae</taxon>
        <taxon>Amphisphaeriales</taxon>
        <taxon>Sporocadaceae</taxon>
        <taxon>Truncatella</taxon>
    </lineage>
</organism>
<dbReference type="PANTHER" id="PTHR37534">
    <property type="entry name" value="TRANSCRIPTIONAL ACTIVATOR PROTEIN UGA3"/>
    <property type="match status" value="1"/>
</dbReference>
<dbReference type="GO" id="GO:0045944">
    <property type="term" value="P:positive regulation of transcription by RNA polymerase II"/>
    <property type="evidence" value="ECO:0007669"/>
    <property type="project" value="TreeGrafter"/>
</dbReference>
<name>A0A9P8RJ93_9PEZI</name>
<keyword evidence="2" id="KW-0539">Nucleus</keyword>
<comment type="subcellular location">
    <subcellularLocation>
        <location evidence="1">Nucleus</location>
    </subcellularLocation>
</comment>
<evidence type="ECO:0000313" key="4">
    <source>
        <dbReference type="Proteomes" id="UP000758603"/>
    </source>
</evidence>
<dbReference type="GeneID" id="70127870"/>
<accession>A0A9P8RJ93</accession>
<comment type="caution">
    <text evidence="3">The sequence shown here is derived from an EMBL/GenBank/DDBJ whole genome shotgun (WGS) entry which is preliminary data.</text>
</comment>
<dbReference type="GO" id="GO:0005634">
    <property type="term" value="C:nucleus"/>
    <property type="evidence" value="ECO:0007669"/>
    <property type="project" value="UniProtKB-SubCell"/>
</dbReference>
<dbReference type="EMBL" id="JAGPXC010000015">
    <property type="protein sequence ID" value="KAH6638637.1"/>
    <property type="molecule type" value="Genomic_DNA"/>
</dbReference>
<dbReference type="InterPro" id="IPR001138">
    <property type="entry name" value="Zn2Cys6_DnaBD"/>
</dbReference>
<dbReference type="GO" id="GO:0008270">
    <property type="term" value="F:zinc ion binding"/>
    <property type="evidence" value="ECO:0007669"/>
    <property type="project" value="InterPro"/>
</dbReference>
<dbReference type="OrthoDB" id="4064873at2759"/>
<dbReference type="Pfam" id="PF11951">
    <property type="entry name" value="Fungal_trans_2"/>
    <property type="match status" value="1"/>
</dbReference>
<evidence type="ECO:0000256" key="2">
    <source>
        <dbReference type="ARBA" id="ARBA00023242"/>
    </source>
</evidence>
<feature type="non-terminal residue" evidence="3">
    <location>
        <position position="1"/>
    </location>
</feature>
<evidence type="ECO:0000256" key="1">
    <source>
        <dbReference type="ARBA" id="ARBA00004123"/>
    </source>
</evidence>
<dbReference type="GO" id="GO:0000976">
    <property type="term" value="F:transcription cis-regulatory region binding"/>
    <property type="evidence" value="ECO:0007669"/>
    <property type="project" value="TreeGrafter"/>
</dbReference>
<protein>
    <submittedName>
        <fullName evidence="3">Fungal-specific transcription factor domain-containing protein</fullName>
    </submittedName>
</protein>